<dbReference type="AlphaFoldDB" id="A0A6I4M3U4"/>
<feature type="region of interest" description="Disordered" evidence="1">
    <location>
        <begin position="1"/>
        <end position="27"/>
    </location>
</feature>
<evidence type="ECO:0000256" key="1">
    <source>
        <dbReference type="SAM" id="MobiDB-lite"/>
    </source>
</evidence>
<dbReference type="InterPro" id="IPR007278">
    <property type="entry name" value="DUF397"/>
</dbReference>
<dbReference type="Proteomes" id="UP000462055">
    <property type="component" value="Unassembled WGS sequence"/>
</dbReference>
<evidence type="ECO:0000313" key="4">
    <source>
        <dbReference type="Proteomes" id="UP000462055"/>
    </source>
</evidence>
<evidence type="ECO:0000259" key="2">
    <source>
        <dbReference type="Pfam" id="PF04149"/>
    </source>
</evidence>
<proteinExistence type="predicted"/>
<dbReference type="Pfam" id="PF04149">
    <property type="entry name" value="DUF397"/>
    <property type="match status" value="1"/>
</dbReference>
<accession>A0A6I4M3U4</accession>
<protein>
    <submittedName>
        <fullName evidence="3">DUF397 domain-containing protein</fullName>
    </submittedName>
</protein>
<evidence type="ECO:0000313" key="3">
    <source>
        <dbReference type="EMBL" id="MVZ99044.1"/>
    </source>
</evidence>
<name>A0A6I4M3U4_9ACTN</name>
<keyword evidence="4" id="KW-1185">Reference proteome</keyword>
<organism evidence="3 4">
    <name type="scientific">Actinomadura physcomitrii</name>
    <dbReference type="NCBI Taxonomy" id="2650748"/>
    <lineage>
        <taxon>Bacteria</taxon>
        <taxon>Bacillati</taxon>
        <taxon>Actinomycetota</taxon>
        <taxon>Actinomycetes</taxon>
        <taxon>Streptosporangiales</taxon>
        <taxon>Thermomonosporaceae</taxon>
        <taxon>Actinomadura</taxon>
    </lineage>
</organism>
<gene>
    <name evidence="3" type="ORF">F8568_001305</name>
</gene>
<comment type="caution">
    <text evidence="3">The sequence shown here is derived from an EMBL/GenBank/DDBJ whole genome shotgun (WGS) entry which is preliminary data.</text>
</comment>
<reference evidence="3" key="1">
    <citation type="submission" date="2019-12" db="EMBL/GenBank/DDBJ databases">
        <title>Actinomadura physcomitrii sp. nov., a novel actinomycete isolated from moss [Physcomitrium sphaericum (Ludw) Fuernr].</title>
        <authorList>
            <person name="Zhuang X."/>
        </authorList>
    </citation>
    <scope>NUCLEOTIDE SEQUENCE [LARGE SCALE GENOMIC DNA]</scope>
    <source>
        <strain evidence="3">LD22</strain>
    </source>
</reference>
<dbReference type="EMBL" id="WBMS02000001">
    <property type="protein sequence ID" value="MVZ99044.1"/>
    <property type="molecule type" value="Genomic_DNA"/>
</dbReference>
<dbReference type="RefSeq" id="WP_151590280.1">
    <property type="nucleotide sequence ID" value="NZ_WBMS02000001.1"/>
</dbReference>
<feature type="domain" description="DUF397" evidence="2">
    <location>
        <begin position="10"/>
        <end position="62"/>
    </location>
</feature>
<sequence length="70" mass="7646">MSLHADLPKARWRKASRSSSTGSDCVEVANSTGGVAVRDSKIPEGPKLFFGREAWRDLAERVSRGELDLS</sequence>